<accession>A0AAY4BYI0</accession>
<feature type="compositionally biased region" description="Polar residues" evidence="1">
    <location>
        <begin position="499"/>
        <end position="524"/>
    </location>
</feature>
<feature type="chain" id="PRO_5044211769" description="Armadillo-like helical domain-containing protein 4" evidence="3">
    <location>
        <begin position="21"/>
        <end position="674"/>
    </location>
</feature>
<name>A0AAY4BYI0_9TELE</name>
<proteinExistence type="predicted"/>
<evidence type="ECO:0008006" key="6">
    <source>
        <dbReference type="Google" id="ProtNLM"/>
    </source>
</evidence>
<feature type="transmembrane region" description="Helical" evidence="2">
    <location>
        <begin position="614"/>
        <end position="635"/>
    </location>
</feature>
<feature type="compositionally biased region" description="Basic and acidic residues" evidence="1">
    <location>
        <begin position="228"/>
        <end position="254"/>
    </location>
</feature>
<keyword evidence="2" id="KW-1133">Transmembrane helix</keyword>
<sequence>MGFMTLKGFLLAGACLSAWAAPLSSISGSTVSPGTRDCDRQVRAEIKPTTGLESSQSNDTGQQCPTPVGNVEGDASFGTLGILYEDADPKMEEGGTEQRRSDGEVQSQGTWISSIANSSVDERQATAPVSARPEFLTGEDQTRLPRDETVKGVSSATSEAAASSTEDKRITAVMHTGRSTMPTPSPSTVQSEWTTDGHGESQMAPGKSDLMQSGVSLDHDGEPMGTKEGPKDTKAPLEGDEAEWKAETPQDPFRKSFSSPDPGSPTRAFDGPPSLVPTSISAAAHPSQTSTPLSAWSLTQGKPVRTRPTLSLSGATSLPFPTVTDPQGRLSLGLGSSQPDLTLASRLEVNGGGTWTEPISLQGDDVSLLPSSEEVGPDPTMSSEDLPLIFEPFDDDTAGAVAFTGQPTGSMVASQPSAHMEPGEVESQLGQMVTVDADQTLSEVPAPGGSEWLSSWQTSGAELLEAVSTSHPLANTPLSEPMHITDHGRESDADIPQNPGGTSPTSPSLITGSAQQNHAVTVTRTTHKPASGLEELESEEHDEDEEDEEIEDSEEEDDDEEESEEDQTESPASAPTRPPYSLIPPPPVWVQRNQGLVRSWVELIREKAGYVSGMLAPVGIGIAGALLIVGALYSVRMIHRKRRNSFKHQRRKPREVRHGQDQAMLLADSSEDEF</sequence>
<dbReference type="RefSeq" id="XP_028858242.1">
    <property type="nucleotide sequence ID" value="XM_029002409.1"/>
</dbReference>
<dbReference type="CTD" id="145407"/>
<keyword evidence="2" id="KW-0472">Membrane</keyword>
<feature type="signal peptide" evidence="3">
    <location>
        <begin position="1"/>
        <end position="20"/>
    </location>
</feature>
<reference evidence="4 5" key="1">
    <citation type="submission" date="2020-06" db="EMBL/GenBank/DDBJ databases">
        <authorList>
            <consortium name="Wellcome Sanger Institute Data Sharing"/>
        </authorList>
    </citation>
    <scope>NUCLEOTIDE SEQUENCE [LARGE SCALE GENOMIC DNA]</scope>
</reference>
<dbReference type="GeneID" id="114803101"/>
<feature type="compositionally biased region" description="Polar residues" evidence="1">
    <location>
        <begin position="467"/>
        <end position="478"/>
    </location>
</feature>
<evidence type="ECO:0000256" key="3">
    <source>
        <dbReference type="SAM" id="SignalP"/>
    </source>
</evidence>
<feature type="compositionally biased region" description="Low complexity" evidence="1">
    <location>
        <begin position="154"/>
        <end position="164"/>
    </location>
</feature>
<evidence type="ECO:0000256" key="2">
    <source>
        <dbReference type="SAM" id="Phobius"/>
    </source>
</evidence>
<feature type="compositionally biased region" description="Polar residues" evidence="1">
    <location>
        <begin position="104"/>
        <end position="119"/>
    </location>
</feature>
<reference evidence="4" key="3">
    <citation type="submission" date="2025-09" db="UniProtKB">
        <authorList>
            <consortium name="Ensembl"/>
        </authorList>
    </citation>
    <scope>IDENTIFICATION</scope>
</reference>
<dbReference type="GeneTree" id="ENSGT00390000012816"/>
<dbReference type="Ensembl" id="ENSDCDT00010031317.1">
    <property type="protein sequence ID" value="ENSDCDP00010025276.1"/>
    <property type="gene ID" value="ENSDCDG00010016075.1"/>
</dbReference>
<feature type="compositionally biased region" description="Basic and acidic residues" evidence="1">
    <location>
        <begin position="140"/>
        <end position="150"/>
    </location>
</feature>
<feature type="region of interest" description="Disordered" evidence="1">
    <location>
        <begin position="354"/>
        <end position="387"/>
    </location>
</feature>
<dbReference type="PANTHER" id="PTHR21585">
    <property type="entry name" value="FULL-LENGTH CDNA CLONE CS0DC025YL05 OF NEUROBLASTOMA"/>
    <property type="match status" value="1"/>
</dbReference>
<feature type="compositionally biased region" description="Acidic residues" evidence="1">
    <location>
        <begin position="534"/>
        <end position="568"/>
    </location>
</feature>
<feature type="compositionally biased region" description="Basic and acidic residues" evidence="1">
    <location>
        <begin position="87"/>
        <end position="103"/>
    </location>
</feature>
<feature type="compositionally biased region" description="Polar residues" evidence="1">
    <location>
        <begin position="51"/>
        <end position="65"/>
    </location>
</feature>
<gene>
    <name evidence="4" type="primary">armh4</name>
</gene>
<dbReference type="PANTHER" id="PTHR21585:SF0">
    <property type="entry name" value="ARMADILLO-LIKE HELICAL DOMAIN-CONTAINING PROTEIN 4"/>
    <property type="match status" value="1"/>
</dbReference>
<feature type="compositionally biased region" description="Polar residues" evidence="1">
    <location>
        <begin position="177"/>
        <end position="194"/>
    </location>
</feature>
<organism evidence="4 5">
    <name type="scientific">Denticeps clupeoides</name>
    <name type="common">denticle herring</name>
    <dbReference type="NCBI Taxonomy" id="299321"/>
    <lineage>
        <taxon>Eukaryota</taxon>
        <taxon>Metazoa</taxon>
        <taxon>Chordata</taxon>
        <taxon>Craniata</taxon>
        <taxon>Vertebrata</taxon>
        <taxon>Euteleostomi</taxon>
        <taxon>Actinopterygii</taxon>
        <taxon>Neopterygii</taxon>
        <taxon>Teleostei</taxon>
        <taxon>Clupei</taxon>
        <taxon>Clupeiformes</taxon>
        <taxon>Denticipitoidei</taxon>
        <taxon>Denticipitidae</taxon>
        <taxon>Denticeps</taxon>
    </lineage>
</organism>
<keyword evidence="5" id="KW-1185">Reference proteome</keyword>
<feature type="region of interest" description="Disordered" evidence="1">
    <location>
        <begin position="463"/>
        <end position="587"/>
    </location>
</feature>
<evidence type="ECO:0000313" key="5">
    <source>
        <dbReference type="Proteomes" id="UP000694580"/>
    </source>
</evidence>
<evidence type="ECO:0000256" key="1">
    <source>
        <dbReference type="SAM" id="MobiDB-lite"/>
    </source>
</evidence>
<keyword evidence="2" id="KW-0812">Transmembrane</keyword>
<feature type="region of interest" description="Disordered" evidence="1">
    <location>
        <begin position="48"/>
        <end position="324"/>
    </location>
</feature>
<dbReference type="InterPro" id="IPR031524">
    <property type="entry name" value="ARMH4"/>
</dbReference>
<protein>
    <recommendedName>
        <fullName evidence="6">Armadillo-like helical domain-containing protein 4</fullName>
    </recommendedName>
</protein>
<dbReference type="AlphaFoldDB" id="A0AAY4BYI0"/>
<keyword evidence="3" id="KW-0732">Signal</keyword>
<dbReference type="Proteomes" id="UP000694580">
    <property type="component" value="Chromosome 14"/>
</dbReference>
<evidence type="ECO:0000313" key="4">
    <source>
        <dbReference type="Ensembl" id="ENSDCDP00010025276.1"/>
    </source>
</evidence>
<reference evidence="4" key="2">
    <citation type="submission" date="2025-08" db="UniProtKB">
        <authorList>
            <consortium name="Ensembl"/>
        </authorList>
    </citation>
    <scope>IDENTIFICATION</scope>
</reference>
<feature type="compositionally biased region" description="Polar residues" evidence="1">
    <location>
        <begin position="276"/>
        <end position="300"/>
    </location>
</feature>
<feature type="compositionally biased region" description="Pro residues" evidence="1">
    <location>
        <begin position="576"/>
        <end position="587"/>
    </location>
</feature>
<feature type="compositionally biased region" description="Basic and acidic residues" evidence="1">
    <location>
        <begin position="483"/>
        <end position="492"/>
    </location>
</feature>